<organism evidence="4 5">
    <name type="scientific">Zygosaccharomyces bailii (strain CLIB 213 / ATCC 58445 / CBS 680 / BCRC 21525 / NBRC 1098 / NCYC 1416 / NRRL Y-2227)</name>
    <dbReference type="NCBI Taxonomy" id="1333698"/>
    <lineage>
        <taxon>Eukaryota</taxon>
        <taxon>Fungi</taxon>
        <taxon>Dikarya</taxon>
        <taxon>Ascomycota</taxon>
        <taxon>Saccharomycotina</taxon>
        <taxon>Saccharomycetes</taxon>
        <taxon>Saccharomycetales</taxon>
        <taxon>Saccharomycetaceae</taxon>
        <taxon>Zygosaccharomyces</taxon>
    </lineage>
</organism>
<dbReference type="Pfam" id="PF13847">
    <property type="entry name" value="Methyltransf_31"/>
    <property type="match status" value="1"/>
</dbReference>
<accession>A0A8J2T0I5</accession>
<evidence type="ECO:0000313" key="4">
    <source>
        <dbReference type="EMBL" id="CDF87371.1"/>
    </source>
</evidence>
<dbReference type="GO" id="GO:0008168">
    <property type="term" value="F:methyltransferase activity"/>
    <property type="evidence" value="ECO:0007669"/>
    <property type="project" value="UniProtKB-KW"/>
</dbReference>
<dbReference type="Proteomes" id="UP000019375">
    <property type="component" value="Unassembled WGS sequence"/>
</dbReference>
<dbReference type="CDD" id="cd02440">
    <property type="entry name" value="AdoMet_MTases"/>
    <property type="match status" value="1"/>
</dbReference>
<dbReference type="PANTHER" id="PTHR44942">
    <property type="entry name" value="METHYLTRANSF_11 DOMAIN-CONTAINING PROTEIN"/>
    <property type="match status" value="1"/>
</dbReference>
<sequence>MSQFAATDFDAQAYFSNRPTYPDSFYNVLDRYHKGPRRLLVDVGCGPGVATFQLASRLNSFDEIVGTDISSTMVERARVCKRQKPDEFANVSFEVSSADDFTFLEADKANKHACDMITAVECAHWFKFNKFQKVAAENLRKGGTLAIWGYGGAFFPEFPKIDKLIMDLTYGENELGPYWDQPGRNYLKNLYQDLRLDETLFTDIEDEIFTETDVRSNEHVHTEPVPLFMSKFLTLDEYLGFVRTWSSYHTWKKNHPQTEDIGDQFVKRVLDVYPELSRTSRIQVCLKTFYKFARAM</sequence>
<keyword evidence="1" id="KW-0489">Methyltransferase</keyword>
<reference evidence="5" key="1">
    <citation type="journal article" date="2013" name="Genome Announc.">
        <title>Genome sequence of the food spoilage yeast Zygosaccharomyces bailii CLIB 213(T).</title>
        <authorList>
            <person name="Galeote V."/>
            <person name="Bigey F."/>
            <person name="Devillers H."/>
            <person name="Neuveglise C."/>
            <person name="Dequin S."/>
        </authorList>
    </citation>
    <scope>NUCLEOTIDE SEQUENCE [LARGE SCALE GENOMIC DNA]</scope>
    <source>
        <strain evidence="5">CLIB 213 / ATCC 58445 / CBS 680 / CCRC 21525 / NBRC 1098 / NCYC 1416 / NRRL Y-2227</strain>
    </source>
</reference>
<dbReference type="PANTHER" id="PTHR44942:SF4">
    <property type="entry name" value="METHYLTRANSFERASE TYPE 11 DOMAIN-CONTAINING PROTEIN"/>
    <property type="match status" value="1"/>
</dbReference>
<name>A0A8J2T0I5_ZYGB2</name>
<gene>
    <name evidence="4" type="ORF">BN860_04874g</name>
</gene>
<evidence type="ECO:0000259" key="3">
    <source>
        <dbReference type="Pfam" id="PF13847"/>
    </source>
</evidence>
<evidence type="ECO:0000256" key="1">
    <source>
        <dbReference type="ARBA" id="ARBA00022603"/>
    </source>
</evidence>
<keyword evidence="5" id="KW-1185">Reference proteome</keyword>
<keyword evidence="2" id="KW-0808">Transferase</keyword>
<dbReference type="Gene3D" id="3.40.50.150">
    <property type="entry name" value="Vaccinia Virus protein VP39"/>
    <property type="match status" value="1"/>
</dbReference>
<dbReference type="SUPFAM" id="SSF53335">
    <property type="entry name" value="S-adenosyl-L-methionine-dependent methyltransferases"/>
    <property type="match status" value="1"/>
</dbReference>
<dbReference type="InterPro" id="IPR025714">
    <property type="entry name" value="Methyltranfer_dom"/>
</dbReference>
<feature type="domain" description="Methyltransferase" evidence="3">
    <location>
        <begin position="41"/>
        <end position="147"/>
    </location>
</feature>
<dbReference type="InterPro" id="IPR029063">
    <property type="entry name" value="SAM-dependent_MTases_sf"/>
</dbReference>
<dbReference type="EMBL" id="HG316454">
    <property type="protein sequence ID" value="CDF87371.1"/>
    <property type="molecule type" value="Genomic_DNA"/>
</dbReference>
<dbReference type="GO" id="GO:0032259">
    <property type="term" value="P:methylation"/>
    <property type="evidence" value="ECO:0007669"/>
    <property type="project" value="UniProtKB-KW"/>
</dbReference>
<protein>
    <submittedName>
        <fullName evidence="4">BN860_04874g1_1</fullName>
    </submittedName>
</protein>
<evidence type="ECO:0000313" key="5">
    <source>
        <dbReference type="Proteomes" id="UP000019375"/>
    </source>
</evidence>
<dbReference type="AlphaFoldDB" id="A0A8J2T0I5"/>
<dbReference type="InterPro" id="IPR051052">
    <property type="entry name" value="Diverse_substrate_MTase"/>
</dbReference>
<evidence type="ECO:0000256" key="2">
    <source>
        <dbReference type="ARBA" id="ARBA00022679"/>
    </source>
</evidence>
<dbReference type="OrthoDB" id="10027013at2759"/>
<proteinExistence type="predicted"/>